<sequence length="204" mass="22936">MGFFQSLFGAKKSPRVNITPDNVWLTTDSKFSGLSKELRSRSPEDTIAVLLVAHFPDVLTRLKKIAAENHLVPTLAIPASQIKPDIAAALHLDENATVDIIVAERHPLREIDERLKQFAAELPCRCRITHHLSMEDPLLRLFVNDRTRKLMQQIMSAGESIQSNMVSQRIKSAQDRIEASCRSPRDADSAENWIEQNCPDAKSD</sequence>
<evidence type="ECO:0000313" key="3">
    <source>
        <dbReference type="EMBL" id="TWU01335.1"/>
    </source>
</evidence>
<evidence type="ECO:0000256" key="1">
    <source>
        <dbReference type="SAM" id="MobiDB-lite"/>
    </source>
</evidence>
<dbReference type="InterPro" id="IPR044722">
    <property type="entry name" value="SecA_SF2_C"/>
</dbReference>
<keyword evidence="4" id="KW-1185">Reference proteome</keyword>
<evidence type="ECO:0000259" key="2">
    <source>
        <dbReference type="Pfam" id="PF21090"/>
    </source>
</evidence>
<dbReference type="RefSeq" id="WP_146521768.1">
    <property type="nucleotide sequence ID" value="NZ_CP151726.1"/>
</dbReference>
<accession>A0A5C6AMT9</accession>
<dbReference type="EMBL" id="SJPN01000005">
    <property type="protein sequence ID" value="TWU01335.1"/>
    <property type="molecule type" value="Genomic_DNA"/>
</dbReference>
<dbReference type="InterPro" id="IPR027417">
    <property type="entry name" value="P-loop_NTPase"/>
</dbReference>
<dbReference type="Gene3D" id="3.40.50.300">
    <property type="entry name" value="P-loop containing nucleotide triphosphate hydrolases"/>
    <property type="match status" value="1"/>
</dbReference>
<organism evidence="3 4">
    <name type="scientific">Stieleria varia</name>
    <dbReference type="NCBI Taxonomy" id="2528005"/>
    <lineage>
        <taxon>Bacteria</taxon>
        <taxon>Pseudomonadati</taxon>
        <taxon>Planctomycetota</taxon>
        <taxon>Planctomycetia</taxon>
        <taxon>Pirellulales</taxon>
        <taxon>Pirellulaceae</taxon>
        <taxon>Stieleria</taxon>
    </lineage>
</organism>
<dbReference type="AlphaFoldDB" id="A0A5C6AMT9"/>
<feature type="domain" description="SecA C-terminal helicase" evidence="2">
    <location>
        <begin position="94"/>
        <end position="154"/>
    </location>
</feature>
<feature type="region of interest" description="Disordered" evidence="1">
    <location>
        <begin position="176"/>
        <end position="204"/>
    </location>
</feature>
<protein>
    <submittedName>
        <fullName evidence="3">Preprotein translocase subunit SecA</fullName>
    </submittedName>
</protein>
<reference evidence="3 4" key="1">
    <citation type="submission" date="2019-02" db="EMBL/GenBank/DDBJ databases">
        <title>Deep-cultivation of Planctomycetes and their phenomic and genomic characterization uncovers novel biology.</title>
        <authorList>
            <person name="Wiegand S."/>
            <person name="Jogler M."/>
            <person name="Boedeker C."/>
            <person name="Pinto D."/>
            <person name="Vollmers J."/>
            <person name="Rivas-Marin E."/>
            <person name="Kohn T."/>
            <person name="Peeters S.H."/>
            <person name="Heuer A."/>
            <person name="Rast P."/>
            <person name="Oberbeckmann S."/>
            <person name="Bunk B."/>
            <person name="Jeske O."/>
            <person name="Meyerdierks A."/>
            <person name="Storesund J.E."/>
            <person name="Kallscheuer N."/>
            <person name="Luecker S."/>
            <person name="Lage O.M."/>
            <person name="Pohl T."/>
            <person name="Merkel B.J."/>
            <person name="Hornburger P."/>
            <person name="Mueller R.-W."/>
            <person name="Bruemmer F."/>
            <person name="Labrenz M."/>
            <person name="Spormann A.M."/>
            <person name="Op Den Camp H."/>
            <person name="Overmann J."/>
            <person name="Amann R."/>
            <person name="Jetten M.S.M."/>
            <person name="Mascher T."/>
            <person name="Medema M.H."/>
            <person name="Devos D.P."/>
            <person name="Kaster A.-K."/>
            <person name="Ovreas L."/>
            <person name="Rohde M."/>
            <person name="Galperin M.Y."/>
            <person name="Jogler C."/>
        </authorList>
    </citation>
    <scope>NUCLEOTIDE SEQUENCE [LARGE SCALE GENOMIC DNA]</scope>
    <source>
        <strain evidence="3 4">Pla52n</strain>
    </source>
</reference>
<gene>
    <name evidence="3" type="ORF">Pla52n_47090</name>
</gene>
<feature type="compositionally biased region" description="Basic and acidic residues" evidence="1">
    <location>
        <begin position="176"/>
        <end position="188"/>
    </location>
</feature>
<name>A0A5C6AMT9_9BACT</name>
<proteinExistence type="predicted"/>
<evidence type="ECO:0000313" key="4">
    <source>
        <dbReference type="Proteomes" id="UP000320176"/>
    </source>
</evidence>
<dbReference type="OrthoDB" id="274513at2"/>
<comment type="caution">
    <text evidence="3">The sequence shown here is derived from an EMBL/GenBank/DDBJ whole genome shotgun (WGS) entry which is preliminary data.</text>
</comment>
<dbReference type="Pfam" id="PF21090">
    <property type="entry name" value="P-loop_SecA"/>
    <property type="match status" value="1"/>
</dbReference>
<dbReference type="Proteomes" id="UP000320176">
    <property type="component" value="Unassembled WGS sequence"/>
</dbReference>